<evidence type="ECO:0000256" key="10">
    <source>
        <dbReference type="PROSITE-ProRule" id="PRU00267"/>
    </source>
</evidence>
<keyword evidence="4" id="KW-0805">Transcription regulation</keyword>
<keyword evidence="2" id="KW-0677">Repeat</keyword>
<dbReference type="GO" id="GO:0008270">
    <property type="term" value="F:zinc ion binding"/>
    <property type="evidence" value="ECO:0007669"/>
    <property type="project" value="UniProtKB-KW"/>
</dbReference>
<keyword evidence="5 8" id="KW-0103">Bromodomain</keyword>
<dbReference type="PROSITE" id="PS50118">
    <property type="entry name" value="HMG_BOX_2"/>
    <property type="match status" value="1"/>
</dbReference>
<dbReference type="SUPFAM" id="SSF57667">
    <property type="entry name" value="beta-beta-alpha zinc fingers"/>
    <property type="match status" value="1"/>
</dbReference>
<dbReference type="PROSITE" id="PS50240">
    <property type="entry name" value="TRYPSIN_DOM"/>
    <property type="match status" value="1"/>
</dbReference>
<keyword evidence="19" id="KW-1185">Reference proteome</keyword>
<dbReference type="Gene3D" id="1.20.920.10">
    <property type="entry name" value="Bromodomain-like"/>
    <property type="match status" value="6"/>
</dbReference>
<feature type="domain" description="C2H2-type" evidence="15">
    <location>
        <begin position="1480"/>
        <end position="1510"/>
    </location>
</feature>
<dbReference type="GO" id="GO:0003682">
    <property type="term" value="F:chromatin binding"/>
    <property type="evidence" value="ECO:0007669"/>
    <property type="project" value="InterPro"/>
</dbReference>
<dbReference type="InterPro" id="IPR036427">
    <property type="entry name" value="Bromodomain-like_sf"/>
</dbReference>
<feature type="DNA-binding region" description="HMG box" evidence="10">
    <location>
        <begin position="1399"/>
        <end position="1467"/>
    </location>
</feature>
<evidence type="ECO:0000259" key="16">
    <source>
        <dbReference type="PROSITE" id="PS50240"/>
    </source>
</evidence>
<keyword evidence="3" id="KW-0156">Chromatin regulator</keyword>
<dbReference type="InterPro" id="IPR013087">
    <property type="entry name" value="Znf_C2H2_type"/>
</dbReference>
<feature type="domain" description="HMG box" evidence="14">
    <location>
        <begin position="1399"/>
        <end position="1467"/>
    </location>
</feature>
<dbReference type="STRING" id="268475.A0A0V1HSH7"/>
<evidence type="ECO:0000256" key="9">
    <source>
        <dbReference type="PROSITE-ProRule" id="PRU00042"/>
    </source>
</evidence>
<dbReference type="PANTHER" id="PTHR16062">
    <property type="entry name" value="SWI/SNF-RELATED"/>
    <property type="match status" value="1"/>
</dbReference>
<accession>A0A0V1HSH7</accession>
<evidence type="ECO:0000256" key="4">
    <source>
        <dbReference type="ARBA" id="ARBA00023015"/>
    </source>
</evidence>
<evidence type="ECO:0000256" key="8">
    <source>
        <dbReference type="PROSITE-ProRule" id="PRU00035"/>
    </source>
</evidence>
<dbReference type="SMART" id="SM00297">
    <property type="entry name" value="BROMO"/>
    <property type="match status" value="6"/>
</dbReference>
<feature type="domain" description="Bromo" evidence="13">
    <location>
        <begin position="53"/>
        <end position="123"/>
    </location>
</feature>
<evidence type="ECO:0000259" key="13">
    <source>
        <dbReference type="PROSITE" id="PS50014"/>
    </source>
</evidence>
<keyword evidence="6" id="KW-0804">Transcription</keyword>
<dbReference type="Pfam" id="PF01426">
    <property type="entry name" value="BAH"/>
    <property type="match status" value="2"/>
</dbReference>
<evidence type="ECO:0000256" key="3">
    <source>
        <dbReference type="ARBA" id="ARBA00022853"/>
    </source>
</evidence>
<dbReference type="SUPFAM" id="SSF47370">
    <property type="entry name" value="Bromodomain"/>
    <property type="match status" value="6"/>
</dbReference>
<name>A0A0V1HSH7_9BILA</name>
<dbReference type="SMART" id="SM00020">
    <property type="entry name" value="Tryp_SPc"/>
    <property type="match status" value="1"/>
</dbReference>
<evidence type="ECO:0000259" key="14">
    <source>
        <dbReference type="PROSITE" id="PS50118"/>
    </source>
</evidence>
<dbReference type="PRINTS" id="PR00503">
    <property type="entry name" value="BROMODOMAIN"/>
</dbReference>
<keyword evidence="11" id="KW-0175">Coiled coil</keyword>
<dbReference type="PROSITE" id="PS51038">
    <property type="entry name" value="BAH"/>
    <property type="match status" value="2"/>
</dbReference>
<comment type="subcellular location">
    <subcellularLocation>
        <location evidence="1">Nucleus</location>
    </subcellularLocation>
</comment>
<dbReference type="InterPro" id="IPR001487">
    <property type="entry name" value="Bromodomain"/>
</dbReference>
<dbReference type="InterPro" id="IPR001025">
    <property type="entry name" value="BAH_dom"/>
</dbReference>
<evidence type="ECO:0000259" key="15">
    <source>
        <dbReference type="PROSITE" id="PS50157"/>
    </source>
</evidence>
<feature type="domain" description="Bromo" evidence="13">
    <location>
        <begin position="530"/>
        <end position="600"/>
    </location>
</feature>
<dbReference type="SMART" id="SM00355">
    <property type="entry name" value="ZnF_C2H2"/>
    <property type="match status" value="2"/>
</dbReference>
<dbReference type="InterPro" id="IPR009071">
    <property type="entry name" value="HMG_box_dom"/>
</dbReference>
<dbReference type="Gene3D" id="2.30.30.490">
    <property type="match status" value="2"/>
</dbReference>
<feature type="region of interest" description="Disordered" evidence="12">
    <location>
        <begin position="144"/>
        <end position="185"/>
    </location>
</feature>
<dbReference type="SUPFAM" id="SSF47095">
    <property type="entry name" value="HMG-box"/>
    <property type="match status" value="1"/>
</dbReference>
<dbReference type="InterPro" id="IPR001254">
    <property type="entry name" value="Trypsin_dom"/>
</dbReference>
<feature type="domain" description="Bromo" evidence="13">
    <location>
        <begin position="362"/>
        <end position="432"/>
    </location>
</feature>
<dbReference type="CDD" id="cd21984">
    <property type="entry name" value="HMG-box_PB1"/>
    <property type="match status" value="1"/>
</dbReference>
<reference evidence="18 19" key="1">
    <citation type="submission" date="2015-01" db="EMBL/GenBank/DDBJ databases">
        <title>Evolution of Trichinella species and genotypes.</title>
        <authorList>
            <person name="Korhonen P.K."/>
            <person name="Edoardo P."/>
            <person name="Giuseppe L.R."/>
            <person name="Gasser R.B."/>
        </authorList>
    </citation>
    <scope>NUCLEOTIDE SEQUENCE [LARGE SCALE GENOMIC DNA]</scope>
    <source>
        <strain evidence="18">ISS1029</strain>
    </source>
</reference>
<evidence type="ECO:0000259" key="17">
    <source>
        <dbReference type="PROSITE" id="PS51038"/>
    </source>
</evidence>
<feature type="domain" description="Peptidase S1" evidence="16">
    <location>
        <begin position="1883"/>
        <end position="2127"/>
    </location>
</feature>
<feature type="domain" description="BAH" evidence="17">
    <location>
        <begin position="997"/>
        <end position="1117"/>
    </location>
</feature>
<feature type="domain" description="Bromo" evidence="13">
    <location>
        <begin position="730"/>
        <end position="800"/>
    </location>
</feature>
<dbReference type="SMART" id="SM00439">
    <property type="entry name" value="BAH"/>
    <property type="match status" value="2"/>
</dbReference>
<dbReference type="SUPFAM" id="SSF50494">
    <property type="entry name" value="Trypsin-like serine proteases"/>
    <property type="match status" value="1"/>
</dbReference>
<gene>
    <name evidence="18" type="primary">PBRM1</name>
    <name evidence="18" type="ORF">T11_7635</name>
</gene>
<dbReference type="OrthoDB" id="10009055at2759"/>
<dbReference type="Pfam" id="PF00089">
    <property type="entry name" value="Trypsin"/>
    <property type="match status" value="1"/>
</dbReference>
<dbReference type="Pfam" id="PF00439">
    <property type="entry name" value="Bromodomain"/>
    <property type="match status" value="6"/>
</dbReference>
<dbReference type="EMBL" id="JYDP01000030">
    <property type="protein sequence ID" value="KRZ13694.1"/>
    <property type="molecule type" value="Genomic_DNA"/>
</dbReference>
<feature type="domain" description="Bromo" evidence="13">
    <location>
        <begin position="210"/>
        <end position="280"/>
    </location>
</feature>
<keyword evidence="9" id="KW-0863">Zinc-finger</keyword>
<comment type="caution">
    <text evidence="18">The sequence shown here is derived from an EMBL/GenBank/DDBJ whole genome shotgun (WGS) entry which is preliminary data.</text>
</comment>
<dbReference type="InterPro" id="IPR037382">
    <property type="entry name" value="Rsc/polybromo"/>
</dbReference>
<sequence length="2142" mass="244977">MSLKREHSVDESSMADVPMAKRLRRSALSSAAEEQARFCRELFTSLREFTNSEGAYISRPFLRLPSKKSLPEYYSVIENPIDLTQIHEKVKTDEYSHVDRFMEDINLLVENAKRFYGEGSSEYADASELWNQIVELRSKQEYNSDSHSEISTRSPESSPSRSSRSYRSFSPHRLHRTKENPSPMSGCEAVSVHVFEHLLASVLNERCDGSGRLLCDAFRLLPSKELWPDYYETIRDPIDLQLIARRVRSGRYRNLNDIERDFNLLCRNARLFNEPGSQVYRDAKAIRKFILKKKVELLDAGCKSIDRNLMSNDSAVVDQLLNLTEQDLAMEEDSDDEQLPLETERQVKYLYSFLRNWRENGADQSIVEPFLRLPDKRTNAEYYNNVDSPVSFFVINKRLKNGCYENVNALLEDIVQLCSNAKATNLQNSFLYNRAVKLEELACRKVREINNMPGTSEPVKFIMHTLFCTSTSATRTDYLDVDDAESGFSSVNSSAVQMDTTSIELDESQAMFKEKLLTIFNAVVNYRDETGRFVASAFMEKPSKKLYPDYYKVIPEPIDLNTIRNAIEGDKYSSSQALAADFELLFENARHYNEDYSVIYTDANMLNQIFLAAMSRVCPTPIYSTKANHFTNRGRKSFSRESTLSGCMRVQSGNDAANTITNVNINTTNTTTTTAIPAPHTVAANIAAANPVQRFQRAATAARGVGLCNNTLEVKLQTLFRRVRDYADCRGRVLSTMFQKLPPKSDYPDYYDVIKKPIDLQKIQSRIMLAQYERLDALVADLALVFDNACKYNDPESQIYKDALMLQRVMLLKQTELQSDEKTHGSVDVQVAVQELLMNLFLGMQTYIGSQGRCVFDSFYRMQEIFDVDKESLTFERIKRNLEKKRYRRMDRFQQDIFHLFSEIRRYKGPGDQMWNDAIELQTFFIRTRDQLAKRGEWFYSPAMAFSEKDLHREVEEDCKAYKLRNEIEEKRDHLKTLLSKHKMGDIDMTKHEWNGVCYCIGDFAYVKPIDGQSTRMHIMQIHRLWKDSGTNEVMVFGRWLYQPWETYHLLSRTFLQNEVFLSEKFDHIDAKRLSGKCCVLFIKKYLQYRVLNFDEKDVYVCESLYIKRGKQFRKLLTWDTDLPGAEWLQLEERSEPLVPVRVPSIFAQTNEQQQQSSAADISFEDSDHDCSVLQMERVEVIAPNNSNSNQTGEVDFEQLYAQEGIWLKLGDSVYVRNSDGDSKIVFVERLWKTENNQAFLSGVTFVDPSRVEHEPTRLFYRNELFALDNGQSYPISSVYGLCAVLSYKDYCAFRPTELTEEQIYLCDLRVVLGQQSKFIIPESHEKKFRFKAFRLSADVLEDEILFFKKTVLPEKVASPYLMKRELAVNMDDYVADSPDQDSSDQFMFHDIQSTPKLTSRSKSGYILFSAVARKRIMAENPDCSFGSISKIVGAEWKKLSKSEKKRYEEEAQRIAEEREKADADVGGRFHLLPGQIRVYCCRWKDCDYQFENAEQLNEHVTNVHTAQIAEAGDNQYVCLWHTCTKYRKDGKPFPSMPRLHRHIREKHVPASAKCIYAQNRSRNYMPVAVVDSPRACDNFSPSTQPTVAPQITQSILAAQLLSQPVVQTTQGGVYPYPTTPLQSVHYSHNVEASSTHGVHPENSRLIYENQNMPLYAALPQNSAIRIPAEVSNLHPNIEANVVAEANQPLYGIQEGSVVQPGQQQMMDRFGAPVQQAPSSAALEESLLPVFVAIPKKPNPISSDAAVYLSAIEGILSGASSRSGNVVHVGKYFSKIPQTDEELIQGYLRMQRRLFLEGQETRGMQTLSEAALNRVRYIACVFISTLVPMKDQLLVPQAWVSCKKSFQEYPALPWSTVRNLNRVLRNDLPCGIAIAEARNTFETVGHPPKYSNAIATLNSMPWNVMVEANGERCGGVLVRLSPNSNRTDLVLSSSQCFRKSGSVFDHTDAAIILGLFKYPPDGDAVTVRVKSITATPFDILKKDIALVTLESEVEFTDNVRPICLPNADAEIPVAEVLYLTGWKMGTGKLKVPHLMQLEVHVMAPALCKALFPYYSSFDHICGEYVDRFMCNGTLLIDFGSPLIKKYGEKMYIIGMYNGELRPEGSNERMLYFSRVSTSIDWMIRSYHPSSIVQKLRKMLLKC</sequence>
<dbReference type="PROSITE" id="PS00633">
    <property type="entry name" value="BROMODOMAIN_1"/>
    <property type="match status" value="2"/>
</dbReference>
<dbReference type="GO" id="GO:0004252">
    <property type="term" value="F:serine-type endopeptidase activity"/>
    <property type="evidence" value="ECO:0007669"/>
    <property type="project" value="InterPro"/>
</dbReference>
<dbReference type="FunFam" id="1.20.920.10:FF:000006">
    <property type="entry name" value="protein polybromo-1 isoform X1"/>
    <property type="match status" value="1"/>
</dbReference>
<evidence type="ECO:0000256" key="2">
    <source>
        <dbReference type="ARBA" id="ARBA00022737"/>
    </source>
</evidence>
<dbReference type="Gene3D" id="3.30.160.60">
    <property type="entry name" value="Classic Zinc Finger"/>
    <property type="match status" value="1"/>
</dbReference>
<keyword evidence="9" id="KW-0862">Zinc</keyword>
<dbReference type="Gene3D" id="1.10.30.10">
    <property type="entry name" value="High mobility group box domain"/>
    <property type="match status" value="1"/>
</dbReference>
<dbReference type="PANTHER" id="PTHR16062:SF22">
    <property type="entry name" value="HISTONE-LYSINE N-METHYLTRANSFERASE ASH1L"/>
    <property type="match status" value="1"/>
</dbReference>
<dbReference type="PROSITE" id="PS00028">
    <property type="entry name" value="ZINC_FINGER_C2H2_1"/>
    <property type="match status" value="1"/>
</dbReference>
<dbReference type="Pfam" id="PF00505">
    <property type="entry name" value="HMG_box"/>
    <property type="match status" value="1"/>
</dbReference>
<evidence type="ECO:0000256" key="1">
    <source>
        <dbReference type="ARBA" id="ARBA00004123"/>
    </source>
</evidence>
<keyword evidence="9" id="KW-0479">Metal-binding</keyword>
<dbReference type="GO" id="GO:0006338">
    <property type="term" value="P:chromatin remodeling"/>
    <property type="evidence" value="ECO:0007669"/>
    <property type="project" value="InterPro"/>
</dbReference>
<evidence type="ECO:0000256" key="5">
    <source>
        <dbReference type="ARBA" id="ARBA00023117"/>
    </source>
</evidence>
<evidence type="ECO:0000313" key="19">
    <source>
        <dbReference type="Proteomes" id="UP000055024"/>
    </source>
</evidence>
<evidence type="ECO:0000256" key="6">
    <source>
        <dbReference type="ARBA" id="ARBA00023163"/>
    </source>
</evidence>
<evidence type="ECO:0000256" key="11">
    <source>
        <dbReference type="SAM" id="Coils"/>
    </source>
</evidence>
<keyword evidence="10" id="KW-0238">DNA-binding</keyword>
<dbReference type="PROSITE" id="PS50014">
    <property type="entry name" value="BROMODOMAIN_2"/>
    <property type="match status" value="5"/>
</dbReference>
<dbReference type="GO" id="GO:0016586">
    <property type="term" value="C:RSC-type complex"/>
    <property type="evidence" value="ECO:0007669"/>
    <property type="project" value="InterPro"/>
</dbReference>
<evidence type="ECO:0000256" key="7">
    <source>
        <dbReference type="ARBA" id="ARBA00023242"/>
    </source>
</evidence>
<dbReference type="InterPro" id="IPR043504">
    <property type="entry name" value="Peptidase_S1_PA_chymotrypsin"/>
</dbReference>
<proteinExistence type="predicted"/>
<protein>
    <submittedName>
        <fullName evidence="18">Protein polybromo-1</fullName>
    </submittedName>
</protein>
<evidence type="ECO:0000256" key="12">
    <source>
        <dbReference type="SAM" id="MobiDB-lite"/>
    </source>
</evidence>
<dbReference type="InterPro" id="IPR036236">
    <property type="entry name" value="Znf_C2H2_sf"/>
</dbReference>
<dbReference type="GO" id="GO:0006508">
    <property type="term" value="P:proteolysis"/>
    <property type="evidence" value="ECO:0007669"/>
    <property type="project" value="InterPro"/>
</dbReference>
<dbReference type="PROSITE" id="PS50157">
    <property type="entry name" value="ZINC_FINGER_C2H2_2"/>
    <property type="match status" value="1"/>
</dbReference>
<dbReference type="InterPro" id="IPR009003">
    <property type="entry name" value="Peptidase_S1_PA"/>
</dbReference>
<feature type="compositionally biased region" description="Low complexity" evidence="12">
    <location>
        <begin position="151"/>
        <end position="169"/>
    </location>
</feature>
<organism evidence="18 19">
    <name type="scientific">Trichinella zimbabwensis</name>
    <dbReference type="NCBI Taxonomy" id="268475"/>
    <lineage>
        <taxon>Eukaryota</taxon>
        <taxon>Metazoa</taxon>
        <taxon>Ecdysozoa</taxon>
        <taxon>Nematoda</taxon>
        <taxon>Enoplea</taxon>
        <taxon>Dorylaimia</taxon>
        <taxon>Trichinellida</taxon>
        <taxon>Trichinellidae</taxon>
        <taxon>Trichinella</taxon>
    </lineage>
</organism>
<dbReference type="InterPro" id="IPR036910">
    <property type="entry name" value="HMG_box_dom_sf"/>
</dbReference>
<dbReference type="Proteomes" id="UP000055024">
    <property type="component" value="Unassembled WGS sequence"/>
</dbReference>
<dbReference type="GO" id="GO:0003677">
    <property type="term" value="F:DNA binding"/>
    <property type="evidence" value="ECO:0007669"/>
    <property type="project" value="UniProtKB-UniRule"/>
</dbReference>
<dbReference type="GO" id="GO:0006368">
    <property type="term" value="P:transcription elongation by RNA polymerase II"/>
    <property type="evidence" value="ECO:0007669"/>
    <property type="project" value="TreeGrafter"/>
</dbReference>
<dbReference type="Gene3D" id="2.40.10.10">
    <property type="entry name" value="Trypsin-like serine proteases"/>
    <property type="match status" value="1"/>
</dbReference>
<evidence type="ECO:0000313" key="18">
    <source>
        <dbReference type="EMBL" id="KRZ13694.1"/>
    </source>
</evidence>
<dbReference type="InterPro" id="IPR043151">
    <property type="entry name" value="BAH_sf"/>
</dbReference>
<feature type="coiled-coil region" evidence="11">
    <location>
        <begin position="1438"/>
        <end position="1465"/>
    </location>
</feature>
<keyword evidence="7 10" id="KW-0539">Nucleus</keyword>
<dbReference type="InterPro" id="IPR018359">
    <property type="entry name" value="Bromodomain_CS"/>
</dbReference>
<dbReference type="SMART" id="SM00398">
    <property type="entry name" value="HMG"/>
    <property type="match status" value="1"/>
</dbReference>
<feature type="domain" description="BAH" evidence="17">
    <location>
        <begin position="1206"/>
        <end position="1322"/>
    </location>
</feature>